<dbReference type="InterPro" id="IPR036640">
    <property type="entry name" value="ABC1_TM_sf"/>
</dbReference>
<sequence length="179" mass="20482">MSLQDLHSSAWFLFLCTTRWFGICLDWLSCIYISMVTYSFMALPDTLGGDIGLAISSAMLLSGMFQWGVRQSAEVENQMTSVERVLEYSSFEPEAALNTEAGKVPKDVWPDSGVLKFVNVSLKYNEETTVLKNLNFNIQAKEKVIMIILFSDHKHILSNMFIKVSFLSFFNLFFFYFTV</sequence>
<gene>
    <name evidence="9" type="ORF">E2C01_049520</name>
</gene>
<evidence type="ECO:0000256" key="7">
    <source>
        <dbReference type="ARBA" id="ARBA00023136"/>
    </source>
</evidence>
<dbReference type="InterPro" id="IPR050173">
    <property type="entry name" value="ABC_transporter_C-like"/>
</dbReference>
<keyword evidence="5" id="KW-0067">ATP-binding</keyword>
<keyword evidence="3 8" id="KW-0812">Transmembrane</keyword>
<feature type="transmembrane region" description="Helical" evidence="8">
    <location>
        <begin position="156"/>
        <end position="177"/>
    </location>
</feature>
<reference evidence="9 10" key="1">
    <citation type="submission" date="2019-05" db="EMBL/GenBank/DDBJ databases">
        <title>Another draft genome of Portunus trituberculatus and its Hox gene families provides insights of decapod evolution.</title>
        <authorList>
            <person name="Jeong J.-H."/>
            <person name="Song I."/>
            <person name="Kim S."/>
            <person name="Choi T."/>
            <person name="Kim D."/>
            <person name="Ryu S."/>
            <person name="Kim W."/>
        </authorList>
    </citation>
    <scope>NUCLEOTIDE SEQUENCE [LARGE SCALE GENOMIC DNA]</scope>
    <source>
        <tissue evidence="9">Muscle</tissue>
    </source>
</reference>
<dbReference type="GO" id="GO:0005524">
    <property type="term" value="F:ATP binding"/>
    <property type="evidence" value="ECO:0007669"/>
    <property type="project" value="UniProtKB-KW"/>
</dbReference>
<evidence type="ECO:0000256" key="1">
    <source>
        <dbReference type="ARBA" id="ARBA00004141"/>
    </source>
</evidence>
<keyword evidence="7 8" id="KW-0472">Membrane</keyword>
<dbReference type="GO" id="GO:0016020">
    <property type="term" value="C:membrane"/>
    <property type="evidence" value="ECO:0007669"/>
    <property type="project" value="UniProtKB-SubCell"/>
</dbReference>
<dbReference type="GO" id="GO:0042626">
    <property type="term" value="F:ATPase-coupled transmembrane transporter activity"/>
    <property type="evidence" value="ECO:0007669"/>
    <property type="project" value="TreeGrafter"/>
</dbReference>
<evidence type="ECO:0000256" key="3">
    <source>
        <dbReference type="ARBA" id="ARBA00022692"/>
    </source>
</evidence>
<dbReference type="Gene3D" id="1.20.1560.10">
    <property type="entry name" value="ABC transporter type 1, transmembrane domain"/>
    <property type="match status" value="1"/>
</dbReference>
<name>A0A5B7GEL3_PORTR</name>
<proteinExistence type="inferred from homology"/>
<evidence type="ECO:0000256" key="4">
    <source>
        <dbReference type="ARBA" id="ARBA00022741"/>
    </source>
</evidence>
<protein>
    <submittedName>
        <fullName evidence="9">Putative multidrug resistance-associated protein</fullName>
    </submittedName>
</protein>
<dbReference type="Proteomes" id="UP000324222">
    <property type="component" value="Unassembled WGS sequence"/>
</dbReference>
<keyword evidence="6 8" id="KW-1133">Transmembrane helix</keyword>
<organism evidence="9 10">
    <name type="scientific">Portunus trituberculatus</name>
    <name type="common">Swimming crab</name>
    <name type="synonym">Neptunus trituberculatus</name>
    <dbReference type="NCBI Taxonomy" id="210409"/>
    <lineage>
        <taxon>Eukaryota</taxon>
        <taxon>Metazoa</taxon>
        <taxon>Ecdysozoa</taxon>
        <taxon>Arthropoda</taxon>
        <taxon>Crustacea</taxon>
        <taxon>Multicrustacea</taxon>
        <taxon>Malacostraca</taxon>
        <taxon>Eumalacostraca</taxon>
        <taxon>Eucarida</taxon>
        <taxon>Decapoda</taxon>
        <taxon>Pleocyemata</taxon>
        <taxon>Brachyura</taxon>
        <taxon>Eubrachyura</taxon>
        <taxon>Portunoidea</taxon>
        <taxon>Portunidae</taxon>
        <taxon>Portuninae</taxon>
        <taxon>Portunus</taxon>
    </lineage>
</organism>
<keyword evidence="4" id="KW-0547">Nucleotide-binding</keyword>
<comment type="subcellular location">
    <subcellularLocation>
        <location evidence="1">Membrane</location>
        <topology evidence="1">Multi-pass membrane protein</topology>
    </subcellularLocation>
</comment>
<dbReference type="AlphaFoldDB" id="A0A5B7GEL3"/>
<evidence type="ECO:0000313" key="10">
    <source>
        <dbReference type="Proteomes" id="UP000324222"/>
    </source>
</evidence>
<evidence type="ECO:0000256" key="8">
    <source>
        <dbReference type="SAM" id="Phobius"/>
    </source>
</evidence>
<dbReference type="PANTHER" id="PTHR24223">
    <property type="entry name" value="ATP-BINDING CASSETTE SUB-FAMILY C"/>
    <property type="match status" value="1"/>
</dbReference>
<accession>A0A5B7GEL3</accession>
<dbReference type="EMBL" id="VSRR010013290">
    <property type="protein sequence ID" value="MPC55578.1"/>
    <property type="molecule type" value="Genomic_DNA"/>
</dbReference>
<evidence type="ECO:0000256" key="2">
    <source>
        <dbReference type="ARBA" id="ARBA00009726"/>
    </source>
</evidence>
<evidence type="ECO:0000256" key="5">
    <source>
        <dbReference type="ARBA" id="ARBA00022840"/>
    </source>
</evidence>
<dbReference type="PANTHER" id="PTHR24223:SF456">
    <property type="entry name" value="MULTIDRUG RESISTANCE-ASSOCIATED PROTEIN LETHAL(2)03659"/>
    <property type="match status" value="1"/>
</dbReference>
<dbReference type="SUPFAM" id="SSF90123">
    <property type="entry name" value="ABC transporter transmembrane region"/>
    <property type="match status" value="1"/>
</dbReference>
<evidence type="ECO:0000256" key="6">
    <source>
        <dbReference type="ARBA" id="ARBA00022989"/>
    </source>
</evidence>
<comment type="caution">
    <text evidence="9">The sequence shown here is derived from an EMBL/GenBank/DDBJ whole genome shotgun (WGS) entry which is preliminary data.</text>
</comment>
<keyword evidence="10" id="KW-1185">Reference proteome</keyword>
<comment type="similarity">
    <text evidence="2">Belongs to the ABC transporter superfamily. ABCC family. Conjugate transporter (TC 3.A.1.208) subfamily.</text>
</comment>
<evidence type="ECO:0000313" key="9">
    <source>
        <dbReference type="EMBL" id="MPC55578.1"/>
    </source>
</evidence>
<dbReference type="OrthoDB" id="6500128at2759"/>
<feature type="transmembrane region" description="Helical" evidence="8">
    <location>
        <begin position="12"/>
        <end position="35"/>
    </location>
</feature>
<feature type="transmembrane region" description="Helical" evidence="8">
    <location>
        <begin position="47"/>
        <end position="69"/>
    </location>
</feature>